<proteinExistence type="predicted"/>
<dbReference type="InterPro" id="IPR000477">
    <property type="entry name" value="RT_dom"/>
</dbReference>
<gene>
    <name evidence="4" type="ORF">Tci_063455</name>
</gene>
<keyword evidence="4" id="KW-0808">Transferase</keyword>
<feature type="domain" description="Reverse transcriptase" evidence="2">
    <location>
        <begin position="459"/>
        <end position="555"/>
    </location>
</feature>
<keyword evidence="4" id="KW-0548">Nucleotidyltransferase</keyword>
<keyword evidence="4" id="KW-0695">RNA-directed DNA polymerase</keyword>
<dbReference type="Gene3D" id="3.10.10.10">
    <property type="entry name" value="HIV Type 1 Reverse Transcriptase, subunit A, domain 1"/>
    <property type="match status" value="1"/>
</dbReference>
<comment type="caution">
    <text evidence="4">The sequence shown here is derived from an EMBL/GenBank/DDBJ whole genome shotgun (WGS) entry which is preliminary data.</text>
</comment>
<sequence length="766" mass="87704">MHPTKKAVGNGTRVREAESPVKDVRQRERGSHGRDALQPAKIINVISVNSINDKKQKAREATESWMNTPISFPVITSEDISDEPLIIEAKVEGYFVRRVYVDEGSSVEVMFKHCFENLDEKTKARLKETQTDFVGFAGEISKPLKIIELEVCFGNGGLCRMTSMKFIVVRALSPYNVILVKPRLKTDDYGNPPREGLYPSREAFDKTRAKIRNEDLRTELEYFIEDYDEEREMEPRPEPLREATPTLPLRSHRVRRQRERVVGFKDAPNREGNRRRRNAEGIGPSETEGRGGSVTPFVRWIEDYPLSDGLKMPSHIGYYDRKGNPNNFLHLFEGAIHMKKWLMPVACHMFTDTLKDSARIWWNSQKTGSILNYEDLKAKFRKNSIVKKRHVDHDEIGEITFPPLPNVGSADPVIIKAYISGRKVPSSGLKHSSCRLSGEQSWPLGEIPLEITIEEGPTAIPIAKKDKEKATFFTREGVFCYKRLPLGLKNARDTYQRLIDKVFGHQMGRNMEVNADDMVIMSDFEDEMMANINETLERLRAINLKLNPDKCSFEVEEGRDVESNQKITTLSRFLSKSAERTLPFMKTLRSCTSENMVQWTKEADKAFRRMKECLESLPTMVLPTKGETLTMYLATSEEIVSAVLMAKRGKKQIPVYFVSRTLHGAELKYPELEKLILALVYAARRLRRYFQAHPIQVLNDKPINQILAKPGKSGRIAKWAIELGEHEIKFRGTNSIKGKILTDFLAETPLLKNKEAKDEEVKRKEP</sequence>
<organism evidence="4">
    <name type="scientific">Tanacetum cinerariifolium</name>
    <name type="common">Dalmatian daisy</name>
    <name type="synonym">Chrysanthemum cinerariifolium</name>
    <dbReference type="NCBI Taxonomy" id="118510"/>
    <lineage>
        <taxon>Eukaryota</taxon>
        <taxon>Viridiplantae</taxon>
        <taxon>Streptophyta</taxon>
        <taxon>Embryophyta</taxon>
        <taxon>Tracheophyta</taxon>
        <taxon>Spermatophyta</taxon>
        <taxon>Magnoliopsida</taxon>
        <taxon>eudicotyledons</taxon>
        <taxon>Gunneridae</taxon>
        <taxon>Pentapetalae</taxon>
        <taxon>asterids</taxon>
        <taxon>campanulids</taxon>
        <taxon>Asterales</taxon>
        <taxon>Asteraceae</taxon>
        <taxon>Asteroideae</taxon>
        <taxon>Anthemideae</taxon>
        <taxon>Anthemidinae</taxon>
        <taxon>Tanacetum</taxon>
    </lineage>
</organism>
<dbReference type="InterPro" id="IPR043128">
    <property type="entry name" value="Rev_trsase/Diguanyl_cyclase"/>
</dbReference>
<dbReference type="PANTHER" id="PTHR48475">
    <property type="entry name" value="RIBONUCLEASE H"/>
    <property type="match status" value="1"/>
</dbReference>
<dbReference type="PANTHER" id="PTHR48475:SF2">
    <property type="entry name" value="RIBONUCLEASE H"/>
    <property type="match status" value="1"/>
</dbReference>
<dbReference type="SUPFAM" id="SSF56672">
    <property type="entry name" value="DNA/RNA polymerases"/>
    <property type="match status" value="1"/>
</dbReference>
<feature type="domain" description="Reverse transcriptase/retrotransposon-derived protein RNase H-like" evidence="3">
    <location>
        <begin position="599"/>
        <end position="697"/>
    </location>
</feature>
<dbReference type="Pfam" id="PF17919">
    <property type="entry name" value="RT_RNaseH_2"/>
    <property type="match status" value="1"/>
</dbReference>
<evidence type="ECO:0000313" key="4">
    <source>
        <dbReference type="EMBL" id="GEU91477.1"/>
    </source>
</evidence>
<name>A0A6L2P0T3_TANCI</name>
<evidence type="ECO:0000259" key="2">
    <source>
        <dbReference type="Pfam" id="PF00078"/>
    </source>
</evidence>
<feature type="compositionally biased region" description="Basic and acidic residues" evidence="1">
    <location>
        <begin position="13"/>
        <end position="35"/>
    </location>
</feature>
<dbReference type="InterPro" id="IPR041577">
    <property type="entry name" value="RT_RNaseH_2"/>
</dbReference>
<feature type="region of interest" description="Disordered" evidence="1">
    <location>
        <begin position="267"/>
        <end position="291"/>
    </location>
</feature>
<reference evidence="4" key="1">
    <citation type="journal article" date="2019" name="Sci. Rep.">
        <title>Draft genome of Tanacetum cinerariifolium, the natural source of mosquito coil.</title>
        <authorList>
            <person name="Yamashiro T."/>
            <person name="Shiraishi A."/>
            <person name="Satake H."/>
            <person name="Nakayama K."/>
        </authorList>
    </citation>
    <scope>NUCLEOTIDE SEQUENCE</scope>
</reference>
<dbReference type="InterPro" id="IPR043502">
    <property type="entry name" value="DNA/RNA_pol_sf"/>
</dbReference>
<dbReference type="CDD" id="cd01647">
    <property type="entry name" value="RT_LTR"/>
    <property type="match status" value="1"/>
</dbReference>
<dbReference type="Pfam" id="PF00078">
    <property type="entry name" value="RVT_1"/>
    <property type="match status" value="1"/>
</dbReference>
<protein>
    <submittedName>
        <fullName evidence="4">Putative reverse transcriptase domain, ribonuclease H-like domain protein</fullName>
    </submittedName>
</protein>
<dbReference type="AlphaFoldDB" id="A0A6L2P0T3"/>
<accession>A0A6L2P0T3</accession>
<dbReference type="EMBL" id="BKCJ010010413">
    <property type="protein sequence ID" value="GEU91477.1"/>
    <property type="molecule type" value="Genomic_DNA"/>
</dbReference>
<dbReference type="GO" id="GO:0003964">
    <property type="term" value="F:RNA-directed DNA polymerase activity"/>
    <property type="evidence" value="ECO:0007669"/>
    <property type="project" value="UniProtKB-KW"/>
</dbReference>
<feature type="region of interest" description="Disordered" evidence="1">
    <location>
        <begin position="1"/>
        <end position="36"/>
    </location>
</feature>
<dbReference type="Gene3D" id="3.30.70.270">
    <property type="match status" value="1"/>
</dbReference>
<evidence type="ECO:0000256" key="1">
    <source>
        <dbReference type="SAM" id="MobiDB-lite"/>
    </source>
</evidence>
<evidence type="ECO:0000259" key="3">
    <source>
        <dbReference type="Pfam" id="PF17919"/>
    </source>
</evidence>
<dbReference type="Gene3D" id="3.10.20.370">
    <property type="match status" value="1"/>
</dbReference>